<dbReference type="PANTHER" id="PTHR30183:SF3">
    <property type="entry name" value="MOLYBDENUM TRANSPORT SYSTEM PERMEASE PROTEIN MODB"/>
    <property type="match status" value="1"/>
</dbReference>
<protein>
    <recommendedName>
        <fullName evidence="11">Molybdenum transport system permease</fullName>
    </recommendedName>
</protein>
<keyword evidence="6 11" id="KW-0500">Molybdenum</keyword>
<dbReference type="AlphaFoldDB" id="A0A150TQP8"/>
<gene>
    <name evidence="13" type="ORF">BE21_32255</name>
</gene>
<dbReference type="PROSITE" id="PS50928">
    <property type="entry name" value="ABC_TM1"/>
    <property type="match status" value="1"/>
</dbReference>
<evidence type="ECO:0000256" key="5">
    <source>
        <dbReference type="ARBA" id="ARBA00022475"/>
    </source>
</evidence>
<dbReference type="SUPFAM" id="SSF161098">
    <property type="entry name" value="MetI-like"/>
    <property type="match status" value="1"/>
</dbReference>
<dbReference type="InterPro" id="IPR035906">
    <property type="entry name" value="MetI-like_sf"/>
</dbReference>
<accession>A0A150TQP8</accession>
<dbReference type="NCBIfam" id="TIGR01581">
    <property type="entry name" value="Mo_ABC_porter"/>
    <property type="match status" value="1"/>
</dbReference>
<dbReference type="InterPro" id="IPR000515">
    <property type="entry name" value="MetI-like"/>
</dbReference>
<dbReference type="PANTHER" id="PTHR30183">
    <property type="entry name" value="MOLYBDENUM TRANSPORT SYSTEM PERMEASE PROTEIN MODB"/>
    <property type="match status" value="1"/>
</dbReference>
<feature type="transmembrane region" description="Helical" evidence="10">
    <location>
        <begin position="54"/>
        <end position="78"/>
    </location>
</feature>
<comment type="caution">
    <text evidence="13">The sequence shown here is derived from an EMBL/GenBank/DDBJ whole genome shotgun (WGS) entry which is preliminary data.</text>
</comment>
<feature type="transmembrane region" description="Helical" evidence="10">
    <location>
        <begin position="176"/>
        <end position="198"/>
    </location>
</feature>
<dbReference type="InterPro" id="IPR006469">
    <property type="entry name" value="NifC_ABC_porter"/>
</dbReference>
<dbReference type="Gene3D" id="1.10.3720.10">
    <property type="entry name" value="MetI-like"/>
    <property type="match status" value="1"/>
</dbReference>
<evidence type="ECO:0000313" key="13">
    <source>
        <dbReference type="EMBL" id="KYG06907.1"/>
    </source>
</evidence>
<evidence type="ECO:0000256" key="11">
    <source>
        <dbReference type="RuleBase" id="RU365097"/>
    </source>
</evidence>
<evidence type="ECO:0000259" key="12">
    <source>
        <dbReference type="PROSITE" id="PS50928"/>
    </source>
</evidence>
<evidence type="ECO:0000256" key="7">
    <source>
        <dbReference type="ARBA" id="ARBA00022692"/>
    </source>
</evidence>
<dbReference type="CDD" id="cd06261">
    <property type="entry name" value="TM_PBP2"/>
    <property type="match status" value="1"/>
</dbReference>
<sequence length="269" mass="27925">MSARLRAEQGALAAIGAVLAAFLAVPILALFVTATAADVEQGLSHPLVWPALRLSLVTTAASLALVVVLGTPLAWTLARARGRLARAVETAVQLPIVIPPAVAGVAMLLAFGRRGLLAGWLYPEGWSVTFTTAAVVMAEVFVSAPFFVQAATSAFRRVDPKLVVVARTFGASPLRVFFRVALPLSAPGLVAGAAMSWARSLGEFGATLMFAGNLQGRTQTLPLAIYTALESDMRAAQALSMVLVAVAFALLLLVRAAARRSAGRGEAAP</sequence>
<comment type="subcellular location">
    <subcellularLocation>
        <location evidence="2 10">Cell membrane</location>
        <topology evidence="2 10">Multi-pass membrane protein</topology>
    </subcellularLocation>
</comment>
<dbReference type="NCBIfam" id="TIGR02141">
    <property type="entry name" value="modB_ABC"/>
    <property type="match status" value="1"/>
</dbReference>
<dbReference type="GO" id="GO:0005886">
    <property type="term" value="C:plasma membrane"/>
    <property type="evidence" value="ECO:0007669"/>
    <property type="project" value="UniProtKB-SubCell"/>
</dbReference>
<dbReference type="EMBL" id="JEME01001532">
    <property type="protein sequence ID" value="KYG06907.1"/>
    <property type="molecule type" value="Genomic_DNA"/>
</dbReference>
<feature type="transmembrane region" description="Helical" evidence="10">
    <location>
        <begin position="132"/>
        <end position="155"/>
    </location>
</feature>
<proteinExistence type="inferred from homology"/>
<evidence type="ECO:0000256" key="3">
    <source>
        <dbReference type="ARBA" id="ARBA00007069"/>
    </source>
</evidence>
<keyword evidence="8 10" id="KW-1133">Transmembrane helix</keyword>
<keyword evidence="7 10" id="KW-0812">Transmembrane</keyword>
<dbReference type="InterPro" id="IPR011867">
    <property type="entry name" value="ModB_ABC"/>
</dbReference>
<evidence type="ECO:0000256" key="4">
    <source>
        <dbReference type="ARBA" id="ARBA00022448"/>
    </source>
</evidence>
<keyword evidence="9 10" id="KW-0472">Membrane</keyword>
<organism evidence="13 14">
    <name type="scientific">Sorangium cellulosum</name>
    <name type="common">Polyangium cellulosum</name>
    <dbReference type="NCBI Taxonomy" id="56"/>
    <lineage>
        <taxon>Bacteria</taxon>
        <taxon>Pseudomonadati</taxon>
        <taxon>Myxococcota</taxon>
        <taxon>Polyangia</taxon>
        <taxon>Polyangiales</taxon>
        <taxon>Polyangiaceae</taxon>
        <taxon>Sorangium</taxon>
    </lineage>
</organism>
<evidence type="ECO:0000256" key="9">
    <source>
        <dbReference type="ARBA" id="ARBA00023136"/>
    </source>
</evidence>
<evidence type="ECO:0000256" key="8">
    <source>
        <dbReference type="ARBA" id="ARBA00022989"/>
    </source>
</evidence>
<dbReference type="Proteomes" id="UP000075502">
    <property type="component" value="Unassembled WGS sequence"/>
</dbReference>
<comment type="similarity">
    <text evidence="3 11">Belongs to the binding-protein-dependent transport system permease family. CysTW subfamily.</text>
</comment>
<evidence type="ECO:0000313" key="14">
    <source>
        <dbReference type="Proteomes" id="UP000075502"/>
    </source>
</evidence>
<dbReference type="GO" id="GO:0015098">
    <property type="term" value="F:molybdate ion transmembrane transporter activity"/>
    <property type="evidence" value="ECO:0007669"/>
    <property type="project" value="UniProtKB-UniRule"/>
</dbReference>
<feature type="transmembrane region" description="Helical" evidence="10">
    <location>
        <begin position="90"/>
        <end position="112"/>
    </location>
</feature>
<feature type="transmembrane region" description="Helical" evidence="10">
    <location>
        <begin position="235"/>
        <end position="254"/>
    </location>
</feature>
<reference evidence="13 14" key="1">
    <citation type="submission" date="2014-02" db="EMBL/GenBank/DDBJ databases">
        <title>The small core and large imbalanced accessory genome model reveals a collaborative survival strategy of Sorangium cellulosum strains in nature.</title>
        <authorList>
            <person name="Han K."/>
            <person name="Peng R."/>
            <person name="Blom J."/>
            <person name="Li Y.-Z."/>
        </authorList>
    </citation>
    <scope>NUCLEOTIDE SEQUENCE [LARGE SCALE GENOMIC DNA]</scope>
    <source>
        <strain evidence="13 14">So0007-03</strain>
    </source>
</reference>
<name>A0A150TQP8_SORCE</name>
<keyword evidence="5 11" id="KW-1003">Cell membrane</keyword>
<evidence type="ECO:0000256" key="6">
    <source>
        <dbReference type="ARBA" id="ARBA00022505"/>
    </source>
</evidence>
<dbReference type="Pfam" id="PF00528">
    <property type="entry name" value="BPD_transp_1"/>
    <property type="match status" value="1"/>
</dbReference>
<evidence type="ECO:0000256" key="2">
    <source>
        <dbReference type="ARBA" id="ARBA00004651"/>
    </source>
</evidence>
<evidence type="ECO:0000256" key="1">
    <source>
        <dbReference type="ARBA" id="ARBA00002949"/>
    </source>
</evidence>
<evidence type="ECO:0000256" key="10">
    <source>
        <dbReference type="RuleBase" id="RU363032"/>
    </source>
</evidence>
<feature type="domain" description="ABC transmembrane type-1" evidence="12">
    <location>
        <begin position="52"/>
        <end position="254"/>
    </location>
</feature>
<comment type="function">
    <text evidence="1 11">Part of the binding-protein-dependent transport system for molybdenum; probably responsible for the translocation of the substrate across the membrane.</text>
</comment>
<keyword evidence="4 10" id="KW-0813">Transport</keyword>
<feature type="transmembrane region" description="Helical" evidence="10">
    <location>
        <begin position="12"/>
        <end position="34"/>
    </location>
</feature>